<dbReference type="PANTHER" id="PTHR35271:SF1">
    <property type="entry name" value="ABC TRANSPORTER, SUBSTRATE-BINDING LIPOPROTEIN"/>
    <property type="match status" value="1"/>
</dbReference>
<dbReference type="PANTHER" id="PTHR35271">
    <property type="entry name" value="ABC TRANSPORTER, SUBSTRATE-BINDING LIPOPROTEIN-RELATED"/>
    <property type="match status" value="1"/>
</dbReference>
<name>A0ABU1NMT5_9BURK</name>
<protein>
    <submittedName>
        <fullName evidence="1">ABC transport system substrate-binding protein</fullName>
    </submittedName>
</protein>
<dbReference type="SUPFAM" id="SSF53822">
    <property type="entry name" value="Periplasmic binding protein-like I"/>
    <property type="match status" value="1"/>
</dbReference>
<comment type="caution">
    <text evidence="1">The sequence shown here is derived from an EMBL/GenBank/DDBJ whole genome shotgun (WGS) entry which is preliminary data.</text>
</comment>
<dbReference type="EMBL" id="JAVDRF010000022">
    <property type="protein sequence ID" value="MDR6539706.1"/>
    <property type="molecule type" value="Genomic_DNA"/>
</dbReference>
<dbReference type="Pfam" id="PF04392">
    <property type="entry name" value="ABC_sub_bind"/>
    <property type="match status" value="1"/>
</dbReference>
<dbReference type="InterPro" id="IPR028082">
    <property type="entry name" value="Peripla_BP_I"/>
</dbReference>
<dbReference type="RefSeq" id="WP_309907621.1">
    <property type="nucleotide sequence ID" value="NZ_JAVDRF010000022.1"/>
</dbReference>
<organism evidence="1 2">
    <name type="scientific">Variovorax soli</name>
    <dbReference type="NCBI Taxonomy" id="376815"/>
    <lineage>
        <taxon>Bacteria</taxon>
        <taxon>Pseudomonadati</taxon>
        <taxon>Pseudomonadota</taxon>
        <taxon>Betaproteobacteria</taxon>
        <taxon>Burkholderiales</taxon>
        <taxon>Comamonadaceae</taxon>
        <taxon>Variovorax</taxon>
    </lineage>
</organism>
<proteinExistence type="predicted"/>
<sequence>MAGPSTQLEVLRLKVIKIVHEIVARAECINVVRDAASPFFCPGRSCICADQVMIARRQLVFAASLIPLAFPFAGSAQTPARTWRVGFLAGGFPPTDGAPPHPLRDELRALGYTEGKNISYEGRWGELRNERLTAAANDLIGNKVDVIVALGWAAATELSKATSTIPVVFLSAGDAVEAGLVLSLAHPGGNLTGINDPAAVLSAKRLELLRELVPSARRVAVLWNAANYAMTLRYEEIRRAAELLHIEIEPLGVREPDDFDEALSAMNRERPDALMMVTDALTNLNRQRVIDYSAAHRIPAMYEFGSVVHAGGLISYGTDDDANFRLAARYVAKVLRGAKPGDLPVEQPKEYFLVINLKTAKTLGLAVPQSLFLRAAELVQ</sequence>
<gene>
    <name evidence="1" type="ORF">J2739_005508</name>
</gene>
<reference evidence="1 2" key="1">
    <citation type="submission" date="2023-07" db="EMBL/GenBank/DDBJ databases">
        <title>Sorghum-associated microbial communities from plants grown in Nebraska, USA.</title>
        <authorList>
            <person name="Schachtman D."/>
        </authorList>
    </citation>
    <scope>NUCLEOTIDE SEQUENCE [LARGE SCALE GENOMIC DNA]</scope>
    <source>
        <strain evidence="1 2">DS1781</strain>
    </source>
</reference>
<evidence type="ECO:0000313" key="1">
    <source>
        <dbReference type="EMBL" id="MDR6539706.1"/>
    </source>
</evidence>
<dbReference type="Proteomes" id="UP001184230">
    <property type="component" value="Unassembled WGS sequence"/>
</dbReference>
<evidence type="ECO:0000313" key="2">
    <source>
        <dbReference type="Proteomes" id="UP001184230"/>
    </source>
</evidence>
<dbReference type="InterPro" id="IPR007487">
    <property type="entry name" value="ABC_transpt-TYRBP-like"/>
</dbReference>
<dbReference type="Gene3D" id="3.40.50.2300">
    <property type="match status" value="2"/>
</dbReference>
<accession>A0ABU1NMT5</accession>
<keyword evidence="2" id="KW-1185">Reference proteome</keyword>
<dbReference type="CDD" id="cd06325">
    <property type="entry name" value="PBP1_ABC_unchar_transporter"/>
    <property type="match status" value="1"/>
</dbReference>